<evidence type="ECO:0000256" key="1">
    <source>
        <dbReference type="SAM" id="Phobius"/>
    </source>
</evidence>
<dbReference type="AlphaFoldDB" id="A0A0B2VPW5"/>
<dbReference type="Proteomes" id="UP000031036">
    <property type="component" value="Unassembled WGS sequence"/>
</dbReference>
<keyword evidence="1" id="KW-0472">Membrane</keyword>
<accession>A0A0B2VPW5</accession>
<organism evidence="2 3">
    <name type="scientific">Toxocara canis</name>
    <name type="common">Canine roundworm</name>
    <dbReference type="NCBI Taxonomy" id="6265"/>
    <lineage>
        <taxon>Eukaryota</taxon>
        <taxon>Metazoa</taxon>
        <taxon>Ecdysozoa</taxon>
        <taxon>Nematoda</taxon>
        <taxon>Chromadorea</taxon>
        <taxon>Rhabditida</taxon>
        <taxon>Spirurina</taxon>
        <taxon>Ascaridomorpha</taxon>
        <taxon>Ascaridoidea</taxon>
        <taxon>Toxocaridae</taxon>
        <taxon>Toxocara</taxon>
    </lineage>
</organism>
<proteinExistence type="predicted"/>
<gene>
    <name evidence="2" type="ORF">Tcan_17060</name>
</gene>
<name>A0A0B2VPW5_TOXCA</name>
<protein>
    <submittedName>
        <fullName evidence="2">Uncharacterized protein</fullName>
    </submittedName>
</protein>
<sequence length="112" mass="12430">MPFNFDNLAVFAMPATALLIIALLSSYLAKDEILIGTDCTFAFAVTNVPWILIRWSRIASVALAIAIYIPITAVLLAQRNRFISIIGHNKTSWMMRRMMATIGNIVISDNSI</sequence>
<reference evidence="2 3" key="1">
    <citation type="submission" date="2014-11" db="EMBL/GenBank/DDBJ databases">
        <title>Genetic blueprint of the zoonotic pathogen Toxocara canis.</title>
        <authorList>
            <person name="Zhu X.-Q."/>
            <person name="Korhonen P.K."/>
            <person name="Cai H."/>
            <person name="Young N.D."/>
            <person name="Nejsum P."/>
            <person name="von Samson-Himmelstjerna G."/>
            <person name="Boag P.R."/>
            <person name="Tan P."/>
            <person name="Li Q."/>
            <person name="Min J."/>
            <person name="Yang Y."/>
            <person name="Wang X."/>
            <person name="Fang X."/>
            <person name="Hall R.S."/>
            <person name="Hofmann A."/>
            <person name="Sternberg P.W."/>
            <person name="Jex A.R."/>
            <person name="Gasser R.B."/>
        </authorList>
    </citation>
    <scope>NUCLEOTIDE SEQUENCE [LARGE SCALE GENOMIC DNA]</scope>
    <source>
        <strain evidence="2">PN_DK_2014</strain>
    </source>
</reference>
<comment type="caution">
    <text evidence="2">The sequence shown here is derived from an EMBL/GenBank/DDBJ whole genome shotgun (WGS) entry which is preliminary data.</text>
</comment>
<dbReference type="EMBL" id="JPKZ01000758">
    <property type="protein sequence ID" value="KHN85571.1"/>
    <property type="molecule type" value="Genomic_DNA"/>
</dbReference>
<keyword evidence="1" id="KW-1133">Transmembrane helix</keyword>
<feature type="transmembrane region" description="Helical" evidence="1">
    <location>
        <begin position="58"/>
        <end position="77"/>
    </location>
</feature>
<keyword evidence="3" id="KW-1185">Reference proteome</keyword>
<keyword evidence="1" id="KW-0812">Transmembrane</keyword>
<feature type="transmembrane region" description="Helical" evidence="1">
    <location>
        <begin position="6"/>
        <end position="26"/>
    </location>
</feature>
<evidence type="ECO:0000313" key="2">
    <source>
        <dbReference type="EMBL" id="KHN85571.1"/>
    </source>
</evidence>
<evidence type="ECO:0000313" key="3">
    <source>
        <dbReference type="Proteomes" id="UP000031036"/>
    </source>
</evidence>